<dbReference type="Pfam" id="PF25483">
    <property type="entry name" value="DUF7906"/>
    <property type="match status" value="1"/>
</dbReference>
<keyword evidence="1" id="KW-1133">Transmembrane helix</keyword>
<evidence type="ECO:0000313" key="3">
    <source>
        <dbReference type="EMBL" id="KAG6525988.1"/>
    </source>
</evidence>
<gene>
    <name evidence="3" type="ORF">ZIOFF_015962</name>
</gene>
<feature type="transmembrane region" description="Helical" evidence="1">
    <location>
        <begin position="558"/>
        <end position="577"/>
    </location>
</feature>
<keyword evidence="4" id="KW-1185">Reference proteome</keyword>
<keyword evidence="1" id="KW-0812">Transmembrane</keyword>
<dbReference type="InterPro" id="IPR057228">
    <property type="entry name" value="DUF7906"/>
</dbReference>
<feature type="domain" description="DUF7906" evidence="2">
    <location>
        <begin position="25"/>
        <end position="74"/>
    </location>
</feature>
<reference evidence="3 4" key="1">
    <citation type="submission" date="2020-08" db="EMBL/GenBank/DDBJ databases">
        <title>Plant Genome Project.</title>
        <authorList>
            <person name="Zhang R.-G."/>
        </authorList>
    </citation>
    <scope>NUCLEOTIDE SEQUENCE [LARGE SCALE GENOMIC DNA]</scope>
    <source>
        <tissue evidence="3">Rhizome</tissue>
    </source>
</reference>
<dbReference type="Proteomes" id="UP000734854">
    <property type="component" value="Unassembled WGS sequence"/>
</dbReference>
<evidence type="ECO:0000259" key="2">
    <source>
        <dbReference type="Pfam" id="PF25483"/>
    </source>
</evidence>
<evidence type="ECO:0000313" key="4">
    <source>
        <dbReference type="Proteomes" id="UP000734854"/>
    </source>
</evidence>
<evidence type="ECO:0000256" key="1">
    <source>
        <dbReference type="SAM" id="Phobius"/>
    </source>
</evidence>
<accession>A0A8J5LG33</accession>
<dbReference type="EMBL" id="JACMSC010000004">
    <property type="protein sequence ID" value="KAG6525988.1"/>
    <property type="molecule type" value="Genomic_DNA"/>
</dbReference>
<dbReference type="AlphaFoldDB" id="A0A8J5LG33"/>
<dbReference type="PANTHER" id="PTHR31515">
    <property type="entry name" value="TRANSMEMBRANE PROTEIN-RELATED"/>
    <property type="match status" value="1"/>
</dbReference>
<comment type="caution">
    <text evidence="3">The sequence shown here is derived from an EMBL/GenBank/DDBJ whole genome shotgun (WGS) entry which is preliminary data.</text>
</comment>
<name>A0A8J5LG33_ZINOF</name>
<protein>
    <recommendedName>
        <fullName evidence="2">DUF7906 domain-containing protein</fullName>
    </recommendedName>
</protein>
<keyword evidence="1" id="KW-0472">Membrane</keyword>
<dbReference type="PANTHER" id="PTHR31515:SF2">
    <property type="entry name" value="TRANSMEMBRANE PROTEIN"/>
    <property type="match status" value="1"/>
</dbReference>
<organism evidence="3 4">
    <name type="scientific">Zingiber officinale</name>
    <name type="common">Ginger</name>
    <name type="synonym">Amomum zingiber</name>
    <dbReference type="NCBI Taxonomy" id="94328"/>
    <lineage>
        <taxon>Eukaryota</taxon>
        <taxon>Viridiplantae</taxon>
        <taxon>Streptophyta</taxon>
        <taxon>Embryophyta</taxon>
        <taxon>Tracheophyta</taxon>
        <taxon>Spermatophyta</taxon>
        <taxon>Magnoliopsida</taxon>
        <taxon>Liliopsida</taxon>
        <taxon>Zingiberales</taxon>
        <taxon>Zingiberaceae</taxon>
        <taxon>Zingiber</taxon>
    </lineage>
</organism>
<proteinExistence type="predicted"/>
<sequence>MLHETKNDVNFIFEKELKLGDLMGLNSECLTDTWIGQDRWAFIDLSSGPFSWGPAVGGEGVRTELSLPNVEKTIGAVAGMSSEDHQAIDILLAEIDIYEVFAFKHCKGRRVKLALCEELDERMRDLKHELEGYNSEEFDETHNKKALDALKRMENWNLFSQINEENHNYSVARDSFLAHLGATLSGSMRHIMAPSIADRAYHYYQKISFQLYFISQEKLRSIKQLPVNLKTLREGLSSLLVASQSAMFSEHLLSLSDDPSLVMAFSVARRAAVVPVLLVNGTYRSTIRSYLDSSILQHQLQRLSDHGSLKGTYSNIRSTLEVPIFWFIHSDPLLLDKHYQAKALSDMIIVVQSEAASWESYLQCNGRSLVWDLRWPTKAAIAATAEHLAGLLPLHLVYSQAHEAAIEDWTWSVGCNPLSITSQGWHLSMFQSDVIARSYIVTALEESIQAVNAAIYCLIMERTSILSLTISFFDQMPSAQSFKLFKTRERNLVDKYNSIVGLWRRISTISGGLRYHDAVKLLSLLEDASSGFTDYVNSTIAALHPIHCTRERKVGIEFDLTTIPAFIVVFVILWFVLRPRRPKPKIN</sequence>